<keyword evidence="1" id="KW-1133">Transmembrane helix</keyword>
<protein>
    <submittedName>
        <fullName evidence="2">Ent-kaurenoic acid oxidase 1</fullName>
    </submittedName>
</protein>
<dbReference type="EMBL" id="JBBWWR010000021">
    <property type="protein sequence ID" value="KAK8937822.1"/>
    <property type="molecule type" value="Genomic_DNA"/>
</dbReference>
<keyword evidence="1" id="KW-0812">Transmembrane</keyword>
<dbReference type="Proteomes" id="UP001412067">
    <property type="component" value="Unassembled WGS sequence"/>
</dbReference>
<accession>A0ABR2LCN2</accession>
<dbReference type="InterPro" id="IPR036396">
    <property type="entry name" value="Cyt_P450_sf"/>
</dbReference>
<comment type="caution">
    <text evidence="2">The sequence shown here is derived from an EMBL/GenBank/DDBJ whole genome shotgun (WGS) entry which is preliminary data.</text>
</comment>
<name>A0ABR2LCN2_9ASPA</name>
<evidence type="ECO:0000313" key="2">
    <source>
        <dbReference type="EMBL" id="KAK8937822.1"/>
    </source>
</evidence>
<keyword evidence="1" id="KW-0472">Membrane</keyword>
<keyword evidence="3" id="KW-1185">Reference proteome</keyword>
<organism evidence="2 3">
    <name type="scientific">Platanthera guangdongensis</name>
    <dbReference type="NCBI Taxonomy" id="2320717"/>
    <lineage>
        <taxon>Eukaryota</taxon>
        <taxon>Viridiplantae</taxon>
        <taxon>Streptophyta</taxon>
        <taxon>Embryophyta</taxon>
        <taxon>Tracheophyta</taxon>
        <taxon>Spermatophyta</taxon>
        <taxon>Magnoliopsida</taxon>
        <taxon>Liliopsida</taxon>
        <taxon>Asparagales</taxon>
        <taxon>Orchidaceae</taxon>
        <taxon>Orchidoideae</taxon>
        <taxon>Orchideae</taxon>
        <taxon>Orchidinae</taxon>
        <taxon>Platanthera</taxon>
    </lineage>
</organism>
<dbReference type="Gene3D" id="1.10.630.10">
    <property type="entry name" value="Cytochrome P450"/>
    <property type="match status" value="1"/>
</dbReference>
<reference evidence="2 3" key="1">
    <citation type="journal article" date="2022" name="Nat. Plants">
        <title>Genomes of leafy and leafless Platanthera orchids illuminate the evolution of mycoheterotrophy.</title>
        <authorList>
            <person name="Li M.H."/>
            <person name="Liu K.W."/>
            <person name="Li Z."/>
            <person name="Lu H.C."/>
            <person name="Ye Q.L."/>
            <person name="Zhang D."/>
            <person name="Wang J.Y."/>
            <person name="Li Y.F."/>
            <person name="Zhong Z.M."/>
            <person name="Liu X."/>
            <person name="Yu X."/>
            <person name="Liu D.K."/>
            <person name="Tu X.D."/>
            <person name="Liu B."/>
            <person name="Hao Y."/>
            <person name="Liao X.Y."/>
            <person name="Jiang Y.T."/>
            <person name="Sun W.H."/>
            <person name="Chen J."/>
            <person name="Chen Y.Q."/>
            <person name="Ai Y."/>
            <person name="Zhai J.W."/>
            <person name="Wu S.S."/>
            <person name="Zhou Z."/>
            <person name="Hsiao Y.Y."/>
            <person name="Wu W.L."/>
            <person name="Chen Y.Y."/>
            <person name="Lin Y.F."/>
            <person name="Hsu J.L."/>
            <person name="Li C.Y."/>
            <person name="Wang Z.W."/>
            <person name="Zhao X."/>
            <person name="Zhong W.Y."/>
            <person name="Ma X.K."/>
            <person name="Ma L."/>
            <person name="Huang J."/>
            <person name="Chen G.Z."/>
            <person name="Huang M.Z."/>
            <person name="Huang L."/>
            <person name="Peng D.H."/>
            <person name="Luo Y.B."/>
            <person name="Zou S.Q."/>
            <person name="Chen S.P."/>
            <person name="Lan S."/>
            <person name="Tsai W.C."/>
            <person name="Van de Peer Y."/>
            <person name="Liu Z.J."/>
        </authorList>
    </citation>
    <scope>NUCLEOTIDE SEQUENCE [LARGE SCALE GENOMIC DNA]</scope>
    <source>
        <strain evidence="2">Lor288</strain>
    </source>
</reference>
<gene>
    <name evidence="2" type="primary">KAO1</name>
    <name evidence="2" type="ORF">KSP40_PGU010437</name>
</gene>
<proteinExistence type="predicted"/>
<evidence type="ECO:0000313" key="3">
    <source>
        <dbReference type="Proteomes" id="UP001412067"/>
    </source>
</evidence>
<evidence type="ECO:0000256" key="1">
    <source>
        <dbReference type="SAM" id="Phobius"/>
    </source>
</evidence>
<feature type="transmembrane region" description="Helical" evidence="1">
    <location>
        <begin position="6"/>
        <end position="25"/>
    </location>
</feature>
<sequence length="87" mass="9555">MEMGPPIAASAVLLLPLVLCILRWAHQRRFTGGLISGPGSLPPGSMGWPLIGEMLDFLRYFKFAKRPDDFISKRKASHSLVGCVIAF</sequence>